<evidence type="ECO:0000256" key="1">
    <source>
        <dbReference type="SAM" id="MobiDB-lite"/>
    </source>
</evidence>
<evidence type="ECO:0000313" key="2">
    <source>
        <dbReference type="EMBL" id="KAG5300197.1"/>
    </source>
</evidence>
<dbReference type="GO" id="GO:0005634">
    <property type="term" value="C:nucleus"/>
    <property type="evidence" value="ECO:0007669"/>
    <property type="project" value="TreeGrafter"/>
</dbReference>
<dbReference type="EMBL" id="JAEVHI010000002">
    <property type="protein sequence ID" value="KAG5300197.1"/>
    <property type="molecule type" value="Genomic_DNA"/>
</dbReference>
<dbReference type="GO" id="GO:0030695">
    <property type="term" value="F:GTPase regulator activity"/>
    <property type="evidence" value="ECO:0007669"/>
    <property type="project" value="TreeGrafter"/>
</dbReference>
<dbReference type="GO" id="GO:0005737">
    <property type="term" value="C:cytoplasm"/>
    <property type="evidence" value="ECO:0007669"/>
    <property type="project" value="TreeGrafter"/>
</dbReference>
<evidence type="ECO:0000313" key="3">
    <source>
        <dbReference type="Proteomes" id="UP000670092"/>
    </source>
</evidence>
<dbReference type="InterPro" id="IPR008812">
    <property type="entry name" value="Ran_GTP-bd-rel"/>
</dbReference>
<dbReference type="OrthoDB" id="512915at2759"/>
<feature type="compositionally biased region" description="Acidic residues" evidence="1">
    <location>
        <begin position="421"/>
        <end position="438"/>
    </location>
</feature>
<dbReference type="PANTHER" id="PTHR31010:SF2">
    <property type="entry name" value="RAN-SPECIFIC GTPASE-ACTIVATING PROTEIN 30"/>
    <property type="match status" value="1"/>
</dbReference>
<name>A0A8H8D459_AJECA</name>
<gene>
    <name evidence="2" type="ORF">I7I52_10749</name>
</gene>
<feature type="region of interest" description="Disordered" evidence="1">
    <location>
        <begin position="471"/>
        <end position="505"/>
    </location>
</feature>
<dbReference type="AlphaFoldDB" id="A0A8H8D459"/>
<accession>A0A8H8D459</accession>
<feature type="compositionally biased region" description="Basic and acidic residues" evidence="1">
    <location>
        <begin position="681"/>
        <end position="693"/>
    </location>
</feature>
<reference evidence="2 3" key="1">
    <citation type="submission" date="2021-01" db="EMBL/GenBank/DDBJ databases">
        <title>Chromosome-level genome assembly of a human fungal pathogen reveals clustering of transcriptionally co-regulated genes.</title>
        <authorList>
            <person name="Voorhies M."/>
            <person name="Cohen S."/>
            <person name="Shea T.P."/>
            <person name="Petrus S."/>
            <person name="Munoz J.F."/>
            <person name="Poplawski S."/>
            <person name="Goldman W.E."/>
            <person name="Michael T."/>
            <person name="Cuomo C.A."/>
            <person name="Sil A."/>
            <person name="Beyhan S."/>
        </authorList>
    </citation>
    <scope>NUCLEOTIDE SEQUENCE [LARGE SCALE GENOMIC DNA]</scope>
    <source>
        <strain evidence="2 3">G184AR</strain>
    </source>
</reference>
<feature type="compositionally biased region" description="Polar residues" evidence="1">
    <location>
        <begin position="701"/>
        <end position="716"/>
    </location>
</feature>
<dbReference type="Proteomes" id="UP000670092">
    <property type="component" value="Unassembled WGS sequence"/>
</dbReference>
<dbReference type="Pfam" id="PF05508">
    <property type="entry name" value="Ran-binding"/>
    <property type="match status" value="1"/>
</dbReference>
<feature type="region of interest" description="Disordered" evidence="1">
    <location>
        <begin position="421"/>
        <end position="457"/>
    </location>
</feature>
<dbReference type="PANTHER" id="PTHR31010">
    <property type="entry name" value="RAN-SPECIFIC GTPASE-ACTIVATING PROTEIN 30-RELATED"/>
    <property type="match status" value="1"/>
</dbReference>
<sequence length="725" mass="80975">MDVFLSRVTQQAMNYAIRSGITITAGYAIRQSAKLLKTVSDSERVELQTLQERLQSKIKIISPAIDMIELIAARGNTSLESALALTKSLRWDIQNLGLRLSKAVSVEELYRKGAISVTGRTKLDGEIKSIIKDIRNLLQRIEDAVPLINLAITTSGANLSTSLPSTVSPSRLLQASTFLTSGDTQYSMSPSQPVQIGPTFTLSVYMLFSGHIRPVDEESVRNTTWKEVIHKARVKLRRVSMDMIFPSYRNLHRQHGLTKVRDIREEARKDEFAYQILIIEDLDDGRVHTDVENMGSYEDVDLAGIREIIPIHEISKIFYADTGKILNIGSEGETNNPILLLKRDTNAIPPRRMMDQRDSDFTDFEEEETGENSGDEEQSHLDAQLLGGDSSSAHLDDQSESQKYKFPRGLDLEWIAFEVHDENEDSDSETEAESDPEPPADASTSTSGSTRKPCSISVEPQLSEKIAQLHLRGDDKSSPAPSLPPTPHRQLTTQPSSQPLLQQPTLSNPLFNHIRTSLSLLETLLRLTSLQQFQQQSHLSITDELLNFFLEESSATGAGGDEHHRQRVRAEARRKVGWDPYNESPLKRHGEEYQYNGADAEFEQGSTKLSPSPVAWNTRAAAEWSLPLKGTYPGSPTESQLSGSRRRSFRRSTTPLEYPIDSSAPESPSIRAARKGGWRPEILRRQQLQRREGSQLVRPETGQTDQELGASPTSIRETSREGLGS</sequence>
<comment type="caution">
    <text evidence="2">The sequence shown here is derived from an EMBL/GenBank/DDBJ whole genome shotgun (WGS) entry which is preliminary data.</text>
</comment>
<protein>
    <submittedName>
        <fullName evidence="2">RanGTP-binding protein</fullName>
    </submittedName>
</protein>
<feature type="compositionally biased region" description="Low complexity" evidence="1">
    <location>
        <begin position="490"/>
        <end position="505"/>
    </location>
</feature>
<proteinExistence type="predicted"/>
<organism evidence="2 3">
    <name type="scientific">Ajellomyces capsulatus</name>
    <name type="common">Darling's disease fungus</name>
    <name type="synonym">Histoplasma capsulatum</name>
    <dbReference type="NCBI Taxonomy" id="5037"/>
    <lineage>
        <taxon>Eukaryota</taxon>
        <taxon>Fungi</taxon>
        <taxon>Dikarya</taxon>
        <taxon>Ascomycota</taxon>
        <taxon>Pezizomycotina</taxon>
        <taxon>Eurotiomycetes</taxon>
        <taxon>Eurotiomycetidae</taxon>
        <taxon>Onygenales</taxon>
        <taxon>Ajellomycetaceae</taxon>
        <taxon>Histoplasma</taxon>
    </lineage>
</organism>
<dbReference type="VEuPathDB" id="FungiDB:I7I52_10749"/>
<feature type="region of interest" description="Disordered" evidence="1">
    <location>
        <begin position="627"/>
        <end position="725"/>
    </location>
</feature>